<feature type="domain" description="MrpA C-terminal/MbhD" evidence="8">
    <location>
        <begin position="147"/>
        <end position="209"/>
    </location>
</feature>
<accession>A0A381XLL5</accession>
<sequence length="307" mass="33805">MVFGVMPQLLGPNLLEPAMLAITGEQRVVHLALWNGFNLPFGFTIISIVFGFVTFNLLNKINRGLVLATSRSLFDGAYQHFLRFTYNGIPRIFWYLQNGDIRYYIISMVVFLGILVFAAFYVAEEISLSLLLELDNLNPLGIILAVFLGLLGLLLVTRKGRLEAVFSLGMIGMTIAAVFALYSAPDLALTQILVELLMIVLFVLIFMRTLRMFNRSSRGILPGLDLIISIFFGAIVSVALMGVLSTPQTSSIATFFVDNSLIQANAKNVVNTILIDFRGFDTIGEITVIGIAALSCFAMLRSPSRGD</sequence>
<feature type="transmembrane region" description="Helical" evidence="7">
    <location>
        <begin position="101"/>
        <end position="122"/>
    </location>
</feature>
<dbReference type="PANTHER" id="PTHR43373">
    <property type="entry name" value="NA(+)/H(+) ANTIPORTER SUBUNIT"/>
    <property type="match status" value="1"/>
</dbReference>
<feature type="domain" description="MrpA C-terminal/MbhE" evidence="9">
    <location>
        <begin position="225"/>
        <end position="301"/>
    </location>
</feature>
<feature type="transmembrane region" description="Helical" evidence="7">
    <location>
        <begin position="164"/>
        <end position="182"/>
    </location>
</feature>
<keyword evidence="4 7" id="KW-0812">Transmembrane</keyword>
<feature type="transmembrane region" description="Helical" evidence="7">
    <location>
        <begin position="219"/>
        <end position="244"/>
    </location>
</feature>
<evidence type="ECO:0000256" key="1">
    <source>
        <dbReference type="ARBA" id="ARBA00004651"/>
    </source>
</evidence>
<feature type="transmembrane region" description="Helical" evidence="7">
    <location>
        <begin position="39"/>
        <end position="58"/>
    </location>
</feature>
<evidence type="ECO:0000256" key="7">
    <source>
        <dbReference type="SAM" id="Phobius"/>
    </source>
</evidence>
<evidence type="ECO:0000259" key="9">
    <source>
        <dbReference type="Pfam" id="PF20501"/>
    </source>
</evidence>
<evidence type="ECO:0000313" key="10">
    <source>
        <dbReference type="EMBL" id="SVA65331.1"/>
    </source>
</evidence>
<protein>
    <submittedName>
        <fullName evidence="10">Uncharacterized protein</fullName>
    </submittedName>
</protein>
<evidence type="ECO:0000256" key="4">
    <source>
        <dbReference type="ARBA" id="ARBA00022692"/>
    </source>
</evidence>
<name>A0A381XLL5_9ZZZZ</name>
<comment type="subcellular location">
    <subcellularLocation>
        <location evidence="1">Cell membrane</location>
        <topology evidence="1">Multi-pass membrane protein</topology>
    </subcellularLocation>
</comment>
<feature type="transmembrane region" description="Helical" evidence="7">
    <location>
        <begin position="137"/>
        <end position="157"/>
    </location>
</feature>
<keyword evidence="3" id="KW-1003">Cell membrane</keyword>
<organism evidence="10">
    <name type="scientific">marine metagenome</name>
    <dbReference type="NCBI Taxonomy" id="408172"/>
    <lineage>
        <taxon>unclassified sequences</taxon>
        <taxon>metagenomes</taxon>
        <taxon>ecological metagenomes</taxon>
    </lineage>
</organism>
<dbReference type="InterPro" id="IPR025383">
    <property type="entry name" value="MrpA_C/MbhD"/>
</dbReference>
<evidence type="ECO:0000256" key="5">
    <source>
        <dbReference type="ARBA" id="ARBA00022989"/>
    </source>
</evidence>
<evidence type="ECO:0000256" key="2">
    <source>
        <dbReference type="ARBA" id="ARBA00022448"/>
    </source>
</evidence>
<dbReference type="InterPro" id="IPR046806">
    <property type="entry name" value="MrpA_C/MbhE"/>
</dbReference>
<dbReference type="GO" id="GO:0005886">
    <property type="term" value="C:plasma membrane"/>
    <property type="evidence" value="ECO:0007669"/>
    <property type="project" value="UniProtKB-SubCell"/>
</dbReference>
<feature type="transmembrane region" description="Helical" evidence="7">
    <location>
        <begin position="282"/>
        <end position="300"/>
    </location>
</feature>
<evidence type="ECO:0000259" key="8">
    <source>
        <dbReference type="Pfam" id="PF13244"/>
    </source>
</evidence>
<dbReference type="Pfam" id="PF20501">
    <property type="entry name" value="MbhE"/>
    <property type="match status" value="1"/>
</dbReference>
<gene>
    <name evidence="10" type="ORF">METZ01_LOCUS118185</name>
</gene>
<evidence type="ECO:0000256" key="3">
    <source>
        <dbReference type="ARBA" id="ARBA00022475"/>
    </source>
</evidence>
<dbReference type="AlphaFoldDB" id="A0A381XLL5"/>
<proteinExistence type="predicted"/>
<keyword evidence="5 7" id="KW-1133">Transmembrane helix</keyword>
<dbReference type="Pfam" id="PF13244">
    <property type="entry name" value="MbhD"/>
    <property type="match status" value="1"/>
</dbReference>
<keyword evidence="6 7" id="KW-0472">Membrane</keyword>
<dbReference type="InterPro" id="IPR050616">
    <property type="entry name" value="CPA3_Na-H_Antiporter_A"/>
</dbReference>
<dbReference type="PANTHER" id="PTHR43373:SF1">
    <property type="entry name" value="NA(+)_H(+) ANTIPORTER SUBUNIT A"/>
    <property type="match status" value="1"/>
</dbReference>
<reference evidence="10" key="1">
    <citation type="submission" date="2018-05" db="EMBL/GenBank/DDBJ databases">
        <authorList>
            <person name="Lanie J.A."/>
            <person name="Ng W.-L."/>
            <person name="Kazmierczak K.M."/>
            <person name="Andrzejewski T.M."/>
            <person name="Davidsen T.M."/>
            <person name="Wayne K.J."/>
            <person name="Tettelin H."/>
            <person name="Glass J.I."/>
            <person name="Rusch D."/>
            <person name="Podicherti R."/>
            <person name="Tsui H.-C.T."/>
            <person name="Winkler M.E."/>
        </authorList>
    </citation>
    <scope>NUCLEOTIDE SEQUENCE</scope>
</reference>
<feature type="transmembrane region" description="Helical" evidence="7">
    <location>
        <begin position="188"/>
        <end position="207"/>
    </location>
</feature>
<keyword evidence="2" id="KW-0813">Transport</keyword>
<evidence type="ECO:0000256" key="6">
    <source>
        <dbReference type="ARBA" id="ARBA00023136"/>
    </source>
</evidence>
<dbReference type="EMBL" id="UINC01015532">
    <property type="protein sequence ID" value="SVA65331.1"/>
    <property type="molecule type" value="Genomic_DNA"/>
</dbReference>